<accession>A0A4W5MLF9</accession>
<dbReference type="GO" id="GO:0005576">
    <property type="term" value="C:extracellular region"/>
    <property type="evidence" value="ECO:0007669"/>
    <property type="project" value="TreeGrafter"/>
</dbReference>
<reference evidence="1" key="3">
    <citation type="submission" date="2025-09" db="UniProtKB">
        <authorList>
            <consortium name="Ensembl"/>
        </authorList>
    </citation>
    <scope>IDENTIFICATION</scope>
</reference>
<organism evidence="1 2">
    <name type="scientific">Hucho hucho</name>
    <name type="common">huchen</name>
    <dbReference type="NCBI Taxonomy" id="62062"/>
    <lineage>
        <taxon>Eukaryota</taxon>
        <taxon>Metazoa</taxon>
        <taxon>Chordata</taxon>
        <taxon>Craniata</taxon>
        <taxon>Vertebrata</taxon>
        <taxon>Euteleostomi</taxon>
        <taxon>Actinopterygii</taxon>
        <taxon>Neopterygii</taxon>
        <taxon>Teleostei</taxon>
        <taxon>Protacanthopterygii</taxon>
        <taxon>Salmoniformes</taxon>
        <taxon>Salmonidae</taxon>
        <taxon>Salmoninae</taxon>
        <taxon>Hucho</taxon>
    </lineage>
</organism>
<dbReference type="Proteomes" id="UP000314982">
    <property type="component" value="Unassembled WGS sequence"/>
</dbReference>
<protein>
    <submittedName>
        <fullName evidence="1">Uncharacterized protein</fullName>
    </submittedName>
</protein>
<dbReference type="AlphaFoldDB" id="A0A4W5MLF9"/>
<evidence type="ECO:0000313" key="1">
    <source>
        <dbReference type="Ensembl" id="ENSHHUP00000039247.1"/>
    </source>
</evidence>
<reference evidence="2" key="1">
    <citation type="submission" date="2018-06" db="EMBL/GenBank/DDBJ databases">
        <title>Genome assembly of Danube salmon.</title>
        <authorList>
            <person name="Macqueen D.J."/>
            <person name="Gundappa M.K."/>
        </authorList>
    </citation>
    <scope>NUCLEOTIDE SEQUENCE [LARGE SCALE GENOMIC DNA]</scope>
</reference>
<dbReference type="InterPro" id="IPR040174">
    <property type="entry name" value="RNLS"/>
</dbReference>
<sequence length="247" mass="28779">SQRQQLEAVSYSSRYALGLFYKAQAHIEVPWAAKYIANNPCIRFIAIDDQKRNLVCRVQSVHGGPHQCSIWCQTPGGGQGAGGAYHPGEAEQAAAWLATARQHQVPEVEILTGERGYTDRSFTVLLNRVRRDNTRSFTVLLHRVRRDNTRSFTVLLHRVRRDNTRSFTVLLHLVRRDNTRSFTVLLHRVRRDNTRSFTVLLHRVRRDNTRSFTVLLHRVRRDNTRSFTVLLHRVRRDNTRSFISFTH</sequence>
<evidence type="ECO:0000313" key="2">
    <source>
        <dbReference type="Proteomes" id="UP000314982"/>
    </source>
</evidence>
<dbReference type="STRING" id="62062.ENSHHUP00000039247"/>
<reference evidence="1" key="2">
    <citation type="submission" date="2025-08" db="UniProtKB">
        <authorList>
            <consortium name="Ensembl"/>
        </authorList>
    </citation>
    <scope>IDENTIFICATION</scope>
</reference>
<keyword evidence="2" id="KW-1185">Reference proteome</keyword>
<dbReference type="PANTHER" id="PTHR23357">
    <property type="entry name" value="RENALASE"/>
    <property type="match status" value="1"/>
</dbReference>
<dbReference type="GO" id="GO:0016651">
    <property type="term" value="F:oxidoreductase activity, acting on NAD(P)H"/>
    <property type="evidence" value="ECO:0007669"/>
    <property type="project" value="InterPro"/>
</dbReference>
<dbReference type="Gene3D" id="3.90.660.10">
    <property type="match status" value="1"/>
</dbReference>
<name>A0A4W5MLF9_9TELE</name>
<dbReference type="Ensembl" id="ENSHHUT00000040784.1">
    <property type="protein sequence ID" value="ENSHHUP00000039247.1"/>
    <property type="gene ID" value="ENSHHUG00000024404.1"/>
</dbReference>
<dbReference type="PANTHER" id="PTHR23357:SF1">
    <property type="entry name" value="RENALASE"/>
    <property type="match status" value="1"/>
</dbReference>
<proteinExistence type="predicted"/>
<dbReference type="GeneTree" id="ENSGT00390000016052"/>